<evidence type="ECO:0000256" key="1">
    <source>
        <dbReference type="SAM" id="MobiDB-lite"/>
    </source>
</evidence>
<name>A0AAD7HX60_9AGAR</name>
<gene>
    <name evidence="2" type="ORF">DFH07DRAFT_173728</name>
</gene>
<dbReference type="EMBL" id="JARJLG010000191">
    <property type="protein sequence ID" value="KAJ7730383.1"/>
    <property type="molecule type" value="Genomic_DNA"/>
</dbReference>
<organism evidence="2 3">
    <name type="scientific">Mycena maculata</name>
    <dbReference type="NCBI Taxonomy" id="230809"/>
    <lineage>
        <taxon>Eukaryota</taxon>
        <taxon>Fungi</taxon>
        <taxon>Dikarya</taxon>
        <taxon>Basidiomycota</taxon>
        <taxon>Agaricomycotina</taxon>
        <taxon>Agaricomycetes</taxon>
        <taxon>Agaricomycetidae</taxon>
        <taxon>Agaricales</taxon>
        <taxon>Marasmiineae</taxon>
        <taxon>Mycenaceae</taxon>
        <taxon>Mycena</taxon>
    </lineage>
</organism>
<comment type="caution">
    <text evidence="2">The sequence shown here is derived from an EMBL/GenBank/DDBJ whole genome shotgun (WGS) entry which is preliminary data.</text>
</comment>
<reference evidence="2" key="1">
    <citation type="submission" date="2023-03" db="EMBL/GenBank/DDBJ databases">
        <title>Massive genome expansion in bonnet fungi (Mycena s.s.) driven by repeated elements and novel gene families across ecological guilds.</title>
        <authorList>
            <consortium name="Lawrence Berkeley National Laboratory"/>
            <person name="Harder C.B."/>
            <person name="Miyauchi S."/>
            <person name="Viragh M."/>
            <person name="Kuo A."/>
            <person name="Thoen E."/>
            <person name="Andreopoulos B."/>
            <person name="Lu D."/>
            <person name="Skrede I."/>
            <person name="Drula E."/>
            <person name="Henrissat B."/>
            <person name="Morin E."/>
            <person name="Kohler A."/>
            <person name="Barry K."/>
            <person name="LaButti K."/>
            <person name="Morin E."/>
            <person name="Salamov A."/>
            <person name="Lipzen A."/>
            <person name="Mereny Z."/>
            <person name="Hegedus B."/>
            <person name="Baldrian P."/>
            <person name="Stursova M."/>
            <person name="Weitz H."/>
            <person name="Taylor A."/>
            <person name="Grigoriev I.V."/>
            <person name="Nagy L.G."/>
            <person name="Martin F."/>
            <person name="Kauserud H."/>
        </authorList>
    </citation>
    <scope>NUCLEOTIDE SEQUENCE</scope>
    <source>
        <strain evidence="2">CBHHK188m</strain>
    </source>
</reference>
<dbReference type="AlphaFoldDB" id="A0AAD7HX60"/>
<protein>
    <submittedName>
        <fullName evidence="2">Uncharacterized protein</fullName>
    </submittedName>
</protein>
<accession>A0AAD7HX60</accession>
<sequence>MPSYIPEAKFPPGYAESDTSSMDTKTALGEEPPTGYTDDMSPNKGMGLTTKGVDLPRGTCYGGWLYYRVYGFDGPISPKGAFGMDNPFIGRIKATAVPPPHTVASLKRALTKDARTPMAGETRVEVLTGEIGATPQTPLALVLVAELPNVTVHVSDLDDNDRCQWLYYRLYSQVSEAASARSFDSAEPSLGRIDRELIPPPRNVSSVKRRIAKLEGKRIYEFAELFTDVAADRAQASQAFIADTYGASKEDPIVLVQPERRAGVHNRPLLVVSAPPSSYYAPPFRTQDGIRGWLSPSPGDIVHTDGIRLNANYKGLTTPAFTAVDRQGRTGWVWAGKSEHHPF</sequence>
<evidence type="ECO:0000313" key="3">
    <source>
        <dbReference type="Proteomes" id="UP001215280"/>
    </source>
</evidence>
<proteinExistence type="predicted"/>
<feature type="region of interest" description="Disordered" evidence="1">
    <location>
        <begin position="11"/>
        <end position="52"/>
    </location>
</feature>
<keyword evidence="3" id="KW-1185">Reference proteome</keyword>
<evidence type="ECO:0000313" key="2">
    <source>
        <dbReference type="EMBL" id="KAJ7730383.1"/>
    </source>
</evidence>
<dbReference type="Proteomes" id="UP001215280">
    <property type="component" value="Unassembled WGS sequence"/>
</dbReference>